<evidence type="ECO:0000313" key="2">
    <source>
        <dbReference type="Proteomes" id="UP001549031"/>
    </source>
</evidence>
<organism evidence="1 2">
    <name type="scientific">Pseudorhizobium tarimense</name>
    <dbReference type="NCBI Taxonomy" id="1079109"/>
    <lineage>
        <taxon>Bacteria</taxon>
        <taxon>Pseudomonadati</taxon>
        <taxon>Pseudomonadota</taxon>
        <taxon>Alphaproteobacteria</taxon>
        <taxon>Hyphomicrobiales</taxon>
        <taxon>Rhizobiaceae</taxon>
        <taxon>Rhizobium/Agrobacterium group</taxon>
        <taxon>Pseudorhizobium</taxon>
    </lineage>
</organism>
<dbReference type="SUPFAM" id="SSF54637">
    <property type="entry name" value="Thioesterase/thiol ester dehydrase-isomerase"/>
    <property type="match status" value="1"/>
</dbReference>
<dbReference type="Gene3D" id="3.10.129.10">
    <property type="entry name" value="Hotdog Thioesterase"/>
    <property type="match status" value="1"/>
</dbReference>
<name>A0ABV2H8G1_9HYPH</name>
<protein>
    <submittedName>
        <fullName evidence="1">4-hydroxybenzoyl-CoA thioesterase</fullName>
        <ecNumber evidence="1">3.1.2.23</ecNumber>
    </submittedName>
</protein>
<dbReference type="InterPro" id="IPR029069">
    <property type="entry name" value="HotDog_dom_sf"/>
</dbReference>
<dbReference type="EMBL" id="JBEPLJ010000011">
    <property type="protein sequence ID" value="MET3586841.1"/>
    <property type="molecule type" value="Genomic_DNA"/>
</dbReference>
<dbReference type="Proteomes" id="UP001549031">
    <property type="component" value="Unassembled WGS sequence"/>
</dbReference>
<dbReference type="RefSeq" id="WP_247244685.1">
    <property type="nucleotide sequence ID" value="NZ_JALJRA010000011.1"/>
</dbReference>
<dbReference type="EC" id="3.1.2.23" evidence="1"/>
<accession>A0ABV2H8G1</accession>
<dbReference type="Pfam" id="PF13279">
    <property type="entry name" value="4HBT_2"/>
    <property type="match status" value="1"/>
</dbReference>
<reference evidence="1 2" key="1">
    <citation type="submission" date="2024-06" db="EMBL/GenBank/DDBJ databases">
        <title>Genomic Encyclopedia of Type Strains, Phase IV (KMG-IV): sequencing the most valuable type-strain genomes for metagenomic binning, comparative biology and taxonomic classification.</title>
        <authorList>
            <person name="Goeker M."/>
        </authorList>
    </citation>
    <scope>NUCLEOTIDE SEQUENCE [LARGE SCALE GENOMIC DNA]</scope>
    <source>
        <strain evidence="1 2">DSM 105042</strain>
    </source>
</reference>
<evidence type="ECO:0000313" key="1">
    <source>
        <dbReference type="EMBL" id="MET3586841.1"/>
    </source>
</evidence>
<sequence length="143" mass="16116">MAFTTTRRLNFGDCDPSGIAYFPSYLNILVGVYEEFFGVIGFPWPELIKQRRLGLPTVTLHLTFNNPGLHGDLMEFEVTVVRLGRTSVDLDHVVKAEGRTLWLAQQRLVLTSHDTTKAIPWPDDIREALTLHLETSNAHDPSA</sequence>
<keyword evidence="1" id="KW-0378">Hydrolase</keyword>
<keyword evidence="2" id="KW-1185">Reference proteome</keyword>
<comment type="caution">
    <text evidence="1">The sequence shown here is derived from an EMBL/GenBank/DDBJ whole genome shotgun (WGS) entry which is preliminary data.</text>
</comment>
<gene>
    <name evidence="1" type="ORF">ABID21_002963</name>
</gene>
<proteinExistence type="predicted"/>
<dbReference type="CDD" id="cd00586">
    <property type="entry name" value="4HBT"/>
    <property type="match status" value="1"/>
</dbReference>
<dbReference type="GO" id="GO:0018739">
    <property type="term" value="F:4-hydroxybenzoyl-CoA thioesterase activity"/>
    <property type="evidence" value="ECO:0007669"/>
    <property type="project" value="UniProtKB-EC"/>
</dbReference>